<evidence type="ECO:0000259" key="1">
    <source>
        <dbReference type="Pfam" id="PF00848"/>
    </source>
</evidence>
<dbReference type="SUPFAM" id="SSF55961">
    <property type="entry name" value="Bet v1-like"/>
    <property type="match status" value="1"/>
</dbReference>
<evidence type="ECO:0000313" key="2">
    <source>
        <dbReference type="EMBL" id="NWC13475.1"/>
    </source>
</evidence>
<dbReference type="AlphaFoldDB" id="A0A7Y7XWT5"/>
<gene>
    <name evidence="2" type="ORF">HX845_07490</name>
</gene>
<feature type="domain" description="Aromatic-ring-hydroxylating dioxygenase alpha subunit C-terminal" evidence="1">
    <location>
        <begin position="20"/>
        <end position="142"/>
    </location>
</feature>
<comment type="caution">
    <text evidence="2">The sequence shown here is derived from an EMBL/GenBank/DDBJ whole genome shotgun (WGS) entry which is preliminary data.</text>
</comment>
<proteinExistence type="predicted"/>
<dbReference type="Pfam" id="PF00848">
    <property type="entry name" value="Ring_hydroxyl_A"/>
    <property type="match status" value="1"/>
</dbReference>
<reference evidence="2 3" key="1">
    <citation type="submission" date="2020-04" db="EMBL/GenBank/DDBJ databases">
        <title>Molecular characterization of pseudomonads from Agaricus bisporus reveal novel blotch 2 pathogens in Western Europe.</title>
        <authorList>
            <person name="Taparia T."/>
            <person name="Krijger M."/>
            <person name="Haynes E."/>
            <person name="Elpinstone J.G."/>
            <person name="Noble R."/>
            <person name="Van Der Wolf J."/>
        </authorList>
    </citation>
    <scope>NUCLEOTIDE SEQUENCE [LARGE SCALE GENOMIC DNA]</scope>
    <source>
        <strain evidence="2 3">IPO3738</strain>
    </source>
</reference>
<dbReference type="Gene3D" id="3.90.380.10">
    <property type="entry name" value="Naphthalene 1,2-dioxygenase Alpha Subunit, Chain A, domain 1"/>
    <property type="match status" value="1"/>
</dbReference>
<dbReference type="InterPro" id="IPR015879">
    <property type="entry name" value="Ring_hydroxy_dOase_asu_C_dom"/>
</dbReference>
<dbReference type="Proteomes" id="UP000517547">
    <property type="component" value="Unassembled WGS sequence"/>
</dbReference>
<protein>
    <recommendedName>
        <fullName evidence="1">Aromatic-ring-hydroxylating dioxygenase alpha subunit C-terminal domain-containing protein</fullName>
    </recommendedName>
</protein>
<name>A0A7Y7XWT5_9PSED</name>
<dbReference type="RefSeq" id="WP_017128462.1">
    <property type="nucleotide sequence ID" value="NZ_JACAQE010000002.1"/>
</dbReference>
<sequence>MKHATQVELIHRAFALLELRDQPEAEWDFLRHSAIVYVLFPNAVLIWQGDHFEMFRFFPDEVRADRCRVQASLYCPQPALTDKARAHWDRNMELLVRTVDEEDFPLAEQIQRGFAATTRQDIVFGRNEPALAYFHQQIQAALHGP</sequence>
<dbReference type="GO" id="GO:0051537">
    <property type="term" value="F:2 iron, 2 sulfur cluster binding"/>
    <property type="evidence" value="ECO:0007669"/>
    <property type="project" value="InterPro"/>
</dbReference>
<dbReference type="GO" id="GO:0005506">
    <property type="term" value="F:iron ion binding"/>
    <property type="evidence" value="ECO:0007669"/>
    <property type="project" value="InterPro"/>
</dbReference>
<accession>A0A7Y7XWT5</accession>
<organism evidence="2 3">
    <name type="scientific">Pseudomonas gingeri</name>
    <dbReference type="NCBI Taxonomy" id="117681"/>
    <lineage>
        <taxon>Bacteria</taxon>
        <taxon>Pseudomonadati</taxon>
        <taxon>Pseudomonadota</taxon>
        <taxon>Gammaproteobacteria</taxon>
        <taxon>Pseudomonadales</taxon>
        <taxon>Pseudomonadaceae</taxon>
        <taxon>Pseudomonas</taxon>
    </lineage>
</organism>
<dbReference type="EMBL" id="JACAQE010000002">
    <property type="protein sequence ID" value="NWC13475.1"/>
    <property type="molecule type" value="Genomic_DNA"/>
</dbReference>
<evidence type="ECO:0000313" key="3">
    <source>
        <dbReference type="Proteomes" id="UP000517547"/>
    </source>
</evidence>